<evidence type="ECO:0000313" key="1">
    <source>
        <dbReference type="EMBL" id="CAB4345803.1"/>
    </source>
</evidence>
<gene>
    <name evidence="2" type="ORF">UFOPK3037_01008</name>
    <name evidence="1" type="ORF">UFOPK3925_01671</name>
</gene>
<accession>A0A6J6A257</accession>
<dbReference type="GO" id="GO:0033194">
    <property type="term" value="P:response to hydroperoxide"/>
    <property type="evidence" value="ECO:0007669"/>
    <property type="project" value="TreeGrafter"/>
</dbReference>
<proteinExistence type="predicted"/>
<dbReference type="AlphaFoldDB" id="A0A6J6A257"/>
<name>A0A6J6A257_9ZZZZ</name>
<dbReference type="PANTHER" id="PTHR30283">
    <property type="entry name" value="PEROXIDE STRESS RESPONSE PROTEIN YAAA"/>
    <property type="match status" value="1"/>
</dbReference>
<dbReference type="EMBL" id="CAESAD010000025">
    <property type="protein sequence ID" value="CAB4345803.1"/>
    <property type="molecule type" value="Genomic_DNA"/>
</dbReference>
<dbReference type="GO" id="GO:0005829">
    <property type="term" value="C:cytosol"/>
    <property type="evidence" value="ECO:0007669"/>
    <property type="project" value="TreeGrafter"/>
</dbReference>
<evidence type="ECO:0000313" key="2">
    <source>
        <dbReference type="EMBL" id="CAB4806856.1"/>
    </source>
</evidence>
<organism evidence="1">
    <name type="scientific">freshwater metagenome</name>
    <dbReference type="NCBI Taxonomy" id="449393"/>
    <lineage>
        <taxon>unclassified sequences</taxon>
        <taxon>metagenomes</taxon>
        <taxon>ecological metagenomes</taxon>
    </lineage>
</organism>
<protein>
    <submittedName>
        <fullName evidence="1">Unannotated protein</fullName>
    </submittedName>
</protein>
<dbReference type="InterPro" id="IPR005583">
    <property type="entry name" value="YaaA"/>
</dbReference>
<dbReference type="Pfam" id="PF03883">
    <property type="entry name" value="H2O2_YaaD"/>
    <property type="match status" value="1"/>
</dbReference>
<dbReference type="PANTHER" id="PTHR30283:SF4">
    <property type="entry name" value="PEROXIDE STRESS RESISTANCE PROTEIN YAAA"/>
    <property type="match status" value="1"/>
</dbReference>
<reference evidence="1" key="1">
    <citation type="submission" date="2020-05" db="EMBL/GenBank/DDBJ databases">
        <authorList>
            <person name="Chiriac C."/>
            <person name="Salcher M."/>
            <person name="Ghai R."/>
            <person name="Kavagutti S V."/>
        </authorList>
    </citation>
    <scope>NUCLEOTIDE SEQUENCE</scope>
</reference>
<sequence>MTLILLPPSEGKTDASGKKKLGLSQLSFPELNSKRDQLIAELVKVASGPKPKVRSILGTSAKQDFEITRDLELLTAPTAPAWQVYTGVLYDAIEIDTLSAAAMKKFEAENFVVSALFGLISVSDHIPAYRFSGDSVLPKIGSLTKFWSENISTLISQSDEFVIDLRSGTYAKLGPIEPGISEQVVVPRIMQKMPKGAPKVVSHSNKATKGRLVRALAQSSKSVNGVDQLATLAAKVAVDVAVIKPKKAGQPWGLDVIVEVL</sequence>
<dbReference type="EMBL" id="CAFAAO010000012">
    <property type="protein sequence ID" value="CAB4806856.1"/>
    <property type="molecule type" value="Genomic_DNA"/>
</dbReference>